<dbReference type="AlphaFoldDB" id="A0A177A153"/>
<feature type="transmembrane region" description="Helical" evidence="10">
    <location>
        <begin position="215"/>
        <end position="237"/>
    </location>
</feature>
<organism evidence="12">
    <name type="scientific">Pseudogymnoascus destructans</name>
    <dbReference type="NCBI Taxonomy" id="655981"/>
    <lineage>
        <taxon>Eukaryota</taxon>
        <taxon>Fungi</taxon>
        <taxon>Dikarya</taxon>
        <taxon>Ascomycota</taxon>
        <taxon>Pezizomycotina</taxon>
        <taxon>Leotiomycetes</taxon>
        <taxon>Thelebolales</taxon>
        <taxon>Thelebolaceae</taxon>
        <taxon>Pseudogymnoascus</taxon>
    </lineage>
</organism>
<feature type="transmembrane region" description="Helical" evidence="10">
    <location>
        <begin position="506"/>
        <end position="523"/>
    </location>
</feature>
<evidence type="ECO:0000313" key="12">
    <source>
        <dbReference type="EMBL" id="OAF55999.1"/>
    </source>
</evidence>
<dbReference type="VEuPathDB" id="FungiDB:GMDG_04717"/>
<keyword evidence="5 10" id="KW-0812">Transmembrane</keyword>
<proteinExistence type="inferred from homology"/>
<feature type="transmembrane region" description="Helical" evidence="10">
    <location>
        <begin position="401"/>
        <end position="426"/>
    </location>
</feature>
<evidence type="ECO:0000256" key="2">
    <source>
        <dbReference type="ARBA" id="ARBA00006978"/>
    </source>
</evidence>
<evidence type="ECO:0000256" key="1">
    <source>
        <dbReference type="ARBA" id="ARBA00004128"/>
    </source>
</evidence>
<feature type="transmembrane region" description="Helical" evidence="10">
    <location>
        <begin position="161"/>
        <end position="181"/>
    </location>
</feature>
<dbReference type="GeneID" id="36290981"/>
<feature type="transmembrane region" description="Helical" evidence="10">
    <location>
        <begin position="309"/>
        <end position="331"/>
    </location>
</feature>
<accession>A0A177A153</accession>
<keyword evidence="9 10" id="KW-0472">Membrane</keyword>
<evidence type="ECO:0000256" key="3">
    <source>
        <dbReference type="ARBA" id="ARBA00022448"/>
    </source>
</evidence>
<dbReference type="PANTHER" id="PTHR23519">
    <property type="entry name" value="AUTOPHAGY-RELATED PROTEIN 22"/>
    <property type="match status" value="1"/>
</dbReference>
<evidence type="ECO:0000256" key="4">
    <source>
        <dbReference type="ARBA" id="ARBA00022554"/>
    </source>
</evidence>
<dbReference type="GO" id="GO:0032974">
    <property type="term" value="P:amino acid transmembrane export from vacuole"/>
    <property type="evidence" value="ECO:0007669"/>
    <property type="project" value="InterPro"/>
</dbReference>
<feature type="compositionally biased region" description="Basic and acidic residues" evidence="11">
    <location>
        <begin position="37"/>
        <end position="47"/>
    </location>
</feature>
<keyword evidence="8 10" id="KW-0072">Autophagy</keyword>
<dbReference type="RefSeq" id="XP_024321297.1">
    <property type="nucleotide sequence ID" value="XM_024471501.1"/>
</dbReference>
<keyword evidence="4 10" id="KW-0926">Vacuole</keyword>
<feature type="transmembrane region" description="Helical" evidence="10">
    <location>
        <begin position="432"/>
        <end position="455"/>
    </location>
</feature>
<evidence type="ECO:0000256" key="11">
    <source>
        <dbReference type="SAM" id="MobiDB-lite"/>
    </source>
</evidence>
<evidence type="ECO:0000256" key="9">
    <source>
        <dbReference type="ARBA" id="ARBA00023136"/>
    </source>
</evidence>
<evidence type="ECO:0000256" key="8">
    <source>
        <dbReference type="ARBA" id="ARBA00023006"/>
    </source>
</evidence>
<evidence type="ECO:0000256" key="6">
    <source>
        <dbReference type="ARBA" id="ARBA00022970"/>
    </source>
</evidence>
<dbReference type="Proteomes" id="UP000077154">
    <property type="component" value="Unassembled WGS sequence"/>
</dbReference>
<feature type="compositionally biased region" description="Acidic residues" evidence="11">
    <location>
        <begin position="252"/>
        <end position="274"/>
    </location>
</feature>
<sequence>MPNERRTRRPLPERLQSTTSIKYSLRSHSSSFEADDERSSSDVERTMGSDLGGHRRAGSQYAGEDTRLTSKRELAGWYAYGFAAEVFVICGMGSFIPITLEQLARENGVLLSDRTTPCVATSTHPNSTGNAASLLSRGNHVPEPDQCVVYFLGMEINTASFAMYSFSLSVLFQFLVVISISCAADHGNYRKRLLLIFAWTGSIATMLFLPVVPSVYLIGALLGIIANTCLGASFVLLNSFLPLLVRHHPEVQDEDLDSDEQYTEDEESIAEDEPPLGLTNSTSALLNPTPLAVPATSTALKLSTQISSLGIGISYSAALFVQILSVLILFGLGSSTFSLRLVLFLIGLWWSVFTIPAALWLRPRPGPPLPTNMATSGVTYIKHSWALLYRTIRLTPALPDILLFLASWFLLSDAIATVSGVSILFAKTSLGMPPLALAGISVLVTISGLIGAFTWPHISRYLKLTPLHTILACIFLFSLIPLYGLLDYIPIFSTLTRPWEMYPLGLLYGFVLGGLSSYCRSLYGELIPPGYEAAFYALYAITDKGSSVFGPAIVGMIVDRTGGIRPSFWFLLCLIVAPGFIFVWIDVDRGRKDGQKIGVLIKAADGIGGTEDDDAEEALHLANDSEEEFESHSGR</sequence>
<feature type="transmembrane region" description="Helical" evidence="10">
    <location>
        <begin position="568"/>
        <end position="587"/>
    </location>
</feature>
<feature type="region of interest" description="Disordered" evidence="11">
    <location>
        <begin position="252"/>
        <end position="277"/>
    </location>
</feature>
<feature type="transmembrane region" description="Helical" evidence="10">
    <location>
        <begin position="77"/>
        <end position="100"/>
    </location>
</feature>
<dbReference type="eggNOG" id="ENOG502QR9I">
    <property type="taxonomic scope" value="Eukaryota"/>
</dbReference>
<keyword evidence="3 10" id="KW-0813">Transport</keyword>
<name>A0A177A153_9PEZI</name>
<keyword evidence="6 10" id="KW-0029">Amino-acid transport</keyword>
<dbReference type="OrthoDB" id="192733at2759"/>
<dbReference type="Pfam" id="PF11700">
    <property type="entry name" value="ATG22"/>
    <property type="match status" value="1"/>
</dbReference>
<comment type="subcellular location">
    <subcellularLocation>
        <location evidence="1 10">Vacuole membrane</location>
        <topology evidence="1 10">Multi-pass membrane protein</topology>
    </subcellularLocation>
</comment>
<feature type="transmembrane region" description="Helical" evidence="10">
    <location>
        <begin position="467"/>
        <end position="486"/>
    </location>
</feature>
<comment type="similarity">
    <text evidence="2 10">Belongs to the ATG22 family.</text>
</comment>
<dbReference type="PANTHER" id="PTHR23519:SF1">
    <property type="entry name" value="AUTOPHAGY-RELATED PROTEIN 22"/>
    <property type="match status" value="1"/>
</dbReference>
<feature type="transmembrane region" description="Helical" evidence="10">
    <location>
        <begin position="193"/>
        <end position="209"/>
    </location>
</feature>
<evidence type="ECO:0000256" key="5">
    <source>
        <dbReference type="ARBA" id="ARBA00022692"/>
    </source>
</evidence>
<dbReference type="InterPro" id="IPR024671">
    <property type="entry name" value="Atg22-like"/>
</dbReference>
<feature type="transmembrane region" description="Helical" evidence="10">
    <location>
        <begin position="535"/>
        <end position="556"/>
    </location>
</feature>
<dbReference type="InterPro" id="IPR050495">
    <property type="entry name" value="ATG22/LtaA_families"/>
</dbReference>
<reference evidence="12" key="1">
    <citation type="submission" date="2016-03" db="EMBL/GenBank/DDBJ databases">
        <title>Updated assembly of Pseudogymnoascus destructans, the fungus causing white-nose syndrome of bats.</title>
        <authorList>
            <person name="Palmer J.M."/>
            <person name="Drees K.P."/>
            <person name="Foster J.T."/>
            <person name="Lindner D.L."/>
        </authorList>
    </citation>
    <scope>NUCLEOTIDE SEQUENCE [LARGE SCALE GENOMIC DNA]</scope>
    <source>
        <strain evidence="12">20631-21</strain>
    </source>
</reference>
<protein>
    <recommendedName>
        <fullName evidence="10">Autophagy-related protein</fullName>
    </recommendedName>
</protein>
<comment type="function">
    <text evidence="10">Vacuolar effluxer which mediate the efflux of amino acids resulting from autophagic degradation. The release of autophagic amino acids allows the maintenance of protein synthesis and viability during nitrogen starvation.</text>
</comment>
<feature type="transmembrane region" description="Helical" evidence="10">
    <location>
        <begin position="337"/>
        <end position="361"/>
    </location>
</feature>
<dbReference type="InterPro" id="IPR036259">
    <property type="entry name" value="MFS_trans_sf"/>
</dbReference>
<dbReference type="EMBL" id="KV441406">
    <property type="protein sequence ID" value="OAF55999.1"/>
    <property type="molecule type" value="Genomic_DNA"/>
</dbReference>
<dbReference type="Gene3D" id="1.20.1250.20">
    <property type="entry name" value="MFS general substrate transporter like domains"/>
    <property type="match status" value="1"/>
</dbReference>
<dbReference type="CDD" id="cd17483">
    <property type="entry name" value="MFS_Atg22_like"/>
    <property type="match status" value="1"/>
</dbReference>
<dbReference type="GO" id="GO:0005774">
    <property type="term" value="C:vacuolar membrane"/>
    <property type="evidence" value="ECO:0007669"/>
    <property type="project" value="UniProtKB-SubCell"/>
</dbReference>
<dbReference type="SUPFAM" id="SSF103473">
    <property type="entry name" value="MFS general substrate transporter"/>
    <property type="match status" value="1"/>
</dbReference>
<gene>
    <name evidence="12" type="primary">ATG22</name>
    <name evidence="12" type="ORF">VC83_07937</name>
</gene>
<evidence type="ECO:0000256" key="10">
    <source>
        <dbReference type="RuleBase" id="RU363073"/>
    </source>
</evidence>
<keyword evidence="7 10" id="KW-1133">Transmembrane helix</keyword>
<dbReference type="InterPro" id="IPR044738">
    <property type="entry name" value="Atg22"/>
</dbReference>
<dbReference type="GO" id="GO:0006914">
    <property type="term" value="P:autophagy"/>
    <property type="evidence" value="ECO:0007669"/>
    <property type="project" value="UniProtKB-KW"/>
</dbReference>
<feature type="compositionally biased region" description="Polar residues" evidence="11">
    <location>
        <begin position="16"/>
        <end position="32"/>
    </location>
</feature>
<feature type="region of interest" description="Disordered" evidence="11">
    <location>
        <begin position="1"/>
        <end position="65"/>
    </location>
</feature>
<evidence type="ECO:0000256" key="7">
    <source>
        <dbReference type="ARBA" id="ARBA00022989"/>
    </source>
</evidence>